<dbReference type="GO" id="GO:0008381">
    <property type="term" value="F:mechanosensitive monoatomic ion channel activity"/>
    <property type="evidence" value="ECO:0007669"/>
    <property type="project" value="UniProtKB-UniRule"/>
</dbReference>
<reference evidence="11 12" key="1">
    <citation type="submission" date="2017-02" db="EMBL/GenBank/DDBJ databases">
        <authorList>
            <person name="Peterson S.W."/>
        </authorList>
    </citation>
    <scope>NUCLEOTIDE SEQUENCE [LARGE SCALE GENOMIC DNA]</scope>
    <source>
        <strain evidence="11 12">ATCC BAA-1030</strain>
    </source>
</reference>
<dbReference type="EMBL" id="FUXI01000008">
    <property type="protein sequence ID" value="SJZ61773.1"/>
    <property type="molecule type" value="Genomic_DNA"/>
</dbReference>
<accession>A0A1T4M489</accession>
<dbReference type="RefSeq" id="WP_078806853.1">
    <property type="nucleotide sequence ID" value="NZ_FUXI01000008.1"/>
</dbReference>
<dbReference type="STRING" id="263852.SAMN02745116_00923"/>
<dbReference type="InterPro" id="IPR019823">
    <property type="entry name" value="Mechanosensitive_channel_CS"/>
</dbReference>
<dbReference type="PANTHER" id="PTHR30266:SF2">
    <property type="entry name" value="LARGE-CONDUCTANCE MECHANOSENSITIVE CHANNEL"/>
    <property type="match status" value="1"/>
</dbReference>
<dbReference type="Pfam" id="PF01741">
    <property type="entry name" value="MscL"/>
    <property type="match status" value="1"/>
</dbReference>
<organism evidence="11 12">
    <name type="scientific">Pilibacter termitis</name>
    <dbReference type="NCBI Taxonomy" id="263852"/>
    <lineage>
        <taxon>Bacteria</taxon>
        <taxon>Bacillati</taxon>
        <taxon>Bacillota</taxon>
        <taxon>Bacilli</taxon>
        <taxon>Lactobacillales</taxon>
        <taxon>Enterococcaceae</taxon>
        <taxon>Pilibacter</taxon>
    </lineage>
</organism>
<evidence type="ECO:0000313" key="12">
    <source>
        <dbReference type="Proteomes" id="UP000190328"/>
    </source>
</evidence>
<evidence type="ECO:0000256" key="4">
    <source>
        <dbReference type="ARBA" id="ARBA00022475"/>
    </source>
</evidence>
<dbReference type="NCBIfam" id="TIGR00220">
    <property type="entry name" value="mscL"/>
    <property type="match status" value="1"/>
</dbReference>
<protein>
    <recommendedName>
        <fullName evidence="10">Large-conductance mechanosensitive channel</fullName>
    </recommendedName>
</protein>
<evidence type="ECO:0000256" key="7">
    <source>
        <dbReference type="ARBA" id="ARBA00023065"/>
    </source>
</evidence>
<keyword evidence="7 10" id="KW-0406">Ion transport</keyword>
<proteinExistence type="inferred from homology"/>
<keyword evidence="12" id="KW-1185">Reference proteome</keyword>
<evidence type="ECO:0000256" key="6">
    <source>
        <dbReference type="ARBA" id="ARBA00022989"/>
    </source>
</evidence>
<keyword evidence="8 10" id="KW-0472">Membrane</keyword>
<evidence type="ECO:0000313" key="11">
    <source>
        <dbReference type="EMBL" id="SJZ61773.1"/>
    </source>
</evidence>
<evidence type="ECO:0000256" key="9">
    <source>
        <dbReference type="ARBA" id="ARBA00023303"/>
    </source>
</evidence>
<dbReference type="InterPro" id="IPR037673">
    <property type="entry name" value="MSC/AndL"/>
</dbReference>
<evidence type="ECO:0000256" key="1">
    <source>
        <dbReference type="ARBA" id="ARBA00004651"/>
    </source>
</evidence>
<keyword evidence="4 10" id="KW-1003">Cell membrane</keyword>
<sequence>MIKEFKEFIMRGNVVDLAIGVVIGGAFTAIVKSIVDGLITPLVALVIKAFTGSKDTNFTGLNVKINGIDFNFGSVVSAILTFLITGIVLFFIVKSINKLKALSSKEEEEATLARNELDYLEEIRDLLAQNIEKKD</sequence>
<gene>
    <name evidence="10" type="primary">mscL</name>
    <name evidence="11" type="ORF">SAMN02745116_00923</name>
</gene>
<name>A0A1T4M489_9ENTE</name>
<comment type="function">
    <text evidence="10">Channel that opens in response to stretch forces in the membrane lipid bilayer. May participate in the regulation of osmotic pressure changes within the cell.</text>
</comment>
<feature type="transmembrane region" description="Helical" evidence="10">
    <location>
        <begin position="72"/>
        <end position="93"/>
    </location>
</feature>
<keyword evidence="9 10" id="KW-0407">Ion channel</keyword>
<evidence type="ECO:0000256" key="2">
    <source>
        <dbReference type="ARBA" id="ARBA00007254"/>
    </source>
</evidence>
<dbReference type="PRINTS" id="PR01264">
    <property type="entry name" value="MECHCHANNEL"/>
</dbReference>
<dbReference type="InterPro" id="IPR001185">
    <property type="entry name" value="MS_channel"/>
</dbReference>
<comment type="similarity">
    <text evidence="2 10">Belongs to the MscL family.</text>
</comment>
<comment type="subunit">
    <text evidence="10">Homopentamer.</text>
</comment>
<evidence type="ECO:0000256" key="8">
    <source>
        <dbReference type="ARBA" id="ARBA00023136"/>
    </source>
</evidence>
<keyword evidence="5 10" id="KW-0812">Transmembrane</keyword>
<dbReference type="OrthoDB" id="9810350at2"/>
<keyword evidence="6 10" id="KW-1133">Transmembrane helix</keyword>
<dbReference type="SUPFAM" id="SSF81330">
    <property type="entry name" value="Gated mechanosensitive channel"/>
    <property type="match status" value="1"/>
</dbReference>
<feature type="transmembrane region" description="Helical" evidence="10">
    <location>
        <begin position="12"/>
        <end position="35"/>
    </location>
</feature>
<dbReference type="AlphaFoldDB" id="A0A1T4M489"/>
<evidence type="ECO:0000256" key="3">
    <source>
        <dbReference type="ARBA" id="ARBA00022448"/>
    </source>
</evidence>
<dbReference type="HAMAP" id="MF_00115">
    <property type="entry name" value="MscL"/>
    <property type="match status" value="1"/>
</dbReference>
<evidence type="ECO:0000256" key="10">
    <source>
        <dbReference type="HAMAP-Rule" id="MF_00115"/>
    </source>
</evidence>
<comment type="subcellular location">
    <subcellularLocation>
        <location evidence="1 10">Cell membrane</location>
        <topology evidence="1 10">Multi-pass membrane protein</topology>
    </subcellularLocation>
</comment>
<evidence type="ECO:0000256" key="5">
    <source>
        <dbReference type="ARBA" id="ARBA00022692"/>
    </source>
</evidence>
<dbReference type="Gene3D" id="1.10.1200.120">
    <property type="entry name" value="Large-conductance mechanosensitive channel, MscL, domain 1"/>
    <property type="match status" value="1"/>
</dbReference>
<dbReference type="PANTHER" id="PTHR30266">
    <property type="entry name" value="MECHANOSENSITIVE CHANNEL MSCL"/>
    <property type="match status" value="1"/>
</dbReference>
<dbReference type="PROSITE" id="PS01327">
    <property type="entry name" value="MSCL"/>
    <property type="match status" value="1"/>
</dbReference>
<dbReference type="GO" id="GO:0005886">
    <property type="term" value="C:plasma membrane"/>
    <property type="evidence" value="ECO:0007669"/>
    <property type="project" value="UniProtKB-SubCell"/>
</dbReference>
<dbReference type="InterPro" id="IPR036019">
    <property type="entry name" value="MscL_channel"/>
</dbReference>
<dbReference type="Proteomes" id="UP000190328">
    <property type="component" value="Unassembled WGS sequence"/>
</dbReference>
<keyword evidence="3 10" id="KW-0813">Transport</keyword>